<keyword evidence="8" id="KW-1185">Reference proteome</keyword>
<dbReference type="Proteomes" id="UP001633002">
    <property type="component" value="Unassembled WGS sequence"/>
</dbReference>
<feature type="transmembrane region" description="Helical" evidence="6">
    <location>
        <begin position="192"/>
        <end position="212"/>
    </location>
</feature>
<reference evidence="7 8" key="1">
    <citation type="submission" date="2024-09" db="EMBL/GenBank/DDBJ databases">
        <title>Chromosome-scale assembly of Riccia sorocarpa.</title>
        <authorList>
            <person name="Paukszto L."/>
        </authorList>
    </citation>
    <scope>NUCLEOTIDE SEQUENCE [LARGE SCALE GENOMIC DNA]</scope>
    <source>
        <strain evidence="7">LP-2024</strain>
        <tissue evidence="7">Aerial parts of the thallus</tissue>
    </source>
</reference>
<dbReference type="PANTHER" id="PTHR11206">
    <property type="entry name" value="MULTIDRUG RESISTANCE PROTEIN"/>
    <property type="match status" value="1"/>
</dbReference>
<feature type="transmembrane region" description="Helical" evidence="6">
    <location>
        <begin position="425"/>
        <end position="444"/>
    </location>
</feature>
<dbReference type="Pfam" id="PF01554">
    <property type="entry name" value="MatE"/>
    <property type="match status" value="2"/>
</dbReference>
<comment type="subcellular location">
    <subcellularLocation>
        <location evidence="1">Membrane</location>
        <topology evidence="1">Multi-pass membrane protein</topology>
    </subcellularLocation>
</comment>
<keyword evidence="3 6" id="KW-0812">Transmembrane</keyword>
<sequence>MESSGGKEQAPLLDYCNKDDDYSGLEDEPSTSNSEMITEAKIQLELGVPVVLMGLLDYSVQVISVAFVGSLGALDLAGASMGASFANVFGFAILEGLAGGMETSGGQANGNGQKHILGYLLQRGQFILTMFCLPIALLFLQAAWVLRHWGQDEQIAELAGEYVLYLIPGIFATALFLPVSKFLQVQEVTKPLAVVSCVVLTFHAPICWLYIYGLKFGFVGAAIANSTSNVLTLMLLVLFLKFERSGILERCWPGWSIAAFSNLGPFLALALPACAMTSFGWWVWEIVQIMAGWLPHPEIAVSAITIGIQTVGLCYMPPLGLGTAASIRVSNELGAQRPDKTRMAVKVAFILAAITGALLAVALWLGRYRWATFLIDPSETMVVNTFVGLATVLAISVPLASMNASLSGVLRGSGQQWAASRVNNAALYGISLPLAYLLGIRMQIGLQGLWWGMSIGLILQLVGQLYLTANTNWEYQVSRALLTVSKNSGSVTSKSVEYYGTFKTETGAQVPVKEP</sequence>
<evidence type="ECO:0000256" key="3">
    <source>
        <dbReference type="ARBA" id="ARBA00022692"/>
    </source>
</evidence>
<feature type="transmembrane region" description="Helical" evidence="6">
    <location>
        <begin position="299"/>
        <end position="322"/>
    </location>
</feature>
<dbReference type="NCBIfam" id="TIGR00797">
    <property type="entry name" value="matE"/>
    <property type="match status" value="1"/>
</dbReference>
<organism evidence="7 8">
    <name type="scientific">Riccia sorocarpa</name>
    <dbReference type="NCBI Taxonomy" id="122646"/>
    <lineage>
        <taxon>Eukaryota</taxon>
        <taxon>Viridiplantae</taxon>
        <taxon>Streptophyta</taxon>
        <taxon>Embryophyta</taxon>
        <taxon>Marchantiophyta</taxon>
        <taxon>Marchantiopsida</taxon>
        <taxon>Marchantiidae</taxon>
        <taxon>Marchantiales</taxon>
        <taxon>Ricciaceae</taxon>
        <taxon>Riccia</taxon>
    </lineage>
</organism>
<comment type="caution">
    <text evidence="7">The sequence shown here is derived from an EMBL/GenBank/DDBJ whole genome shotgun (WGS) entry which is preliminary data.</text>
</comment>
<evidence type="ECO:0000256" key="6">
    <source>
        <dbReference type="RuleBase" id="RU004914"/>
    </source>
</evidence>
<keyword evidence="4 6" id="KW-1133">Transmembrane helix</keyword>
<evidence type="ECO:0000313" key="7">
    <source>
        <dbReference type="EMBL" id="KAL3697361.1"/>
    </source>
</evidence>
<evidence type="ECO:0000256" key="4">
    <source>
        <dbReference type="ARBA" id="ARBA00022989"/>
    </source>
</evidence>
<feature type="transmembrane region" description="Helical" evidence="6">
    <location>
        <begin position="126"/>
        <end position="146"/>
    </location>
</feature>
<accession>A0ABD3I539</accession>
<comment type="similarity">
    <text evidence="2 6">Belongs to the multi antimicrobial extrusion (MATE) (TC 2.A.66.1) family.</text>
</comment>
<dbReference type="EMBL" id="JBJQOH010000002">
    <property type="protein sequence ID" value="KAL3697361.1"/>
    <property type="molecule type" value="Genomic_DNA"/>
</dbReference>
<dbReference type="GO" id="GO:0016020">
    <property type="term" value="C:membrane"/>
    <property type="evidence" value="ECO:0007669"/>
    <property type="project" value="UniProtKB-SubCell"/>
</dbReference>
<evidence type="ECO:0000256" key="2">
    <source>
        <dbReference type="ARBA" id="ARBA00010199"/>
    </source>
</evidence>
<dbReference type="CDD" id="cd13132">
    <property type="entry name" value="MATE_eukaryotic"/>
    <property type="match status" value="1"/>
</dbReference>
<keyword evidence="5 6" id="KW-0472">Membrane</keyword>
<proteinExistence type="inferred from homology"/>
<name>A0ABD3I539_9MARC</name>
<protein>
    <recommendedName>
        <fullName evidence="6">Protein DETOXIFICATION</fullName>
    </recommendedName>
    <alternativeName>
        <fullName evidence="6">Multidrug and toxic compound extrusion protein</fullName>
    </alternativeName>
</protein>
<feature type="transmembrane region" description="Helical" evidence="6">
    <location>
        <begin position="343"/>
        <end position="365"/>
    </location>
</feature>
<dbReference type="InterPro" id="IPR045069">
    <property type="entry name" value="MATE_euk"/>
</dbReference>
<gene>
    <name evidence="7" type="ORF">R1sor_011437</name>
</gene>
<feature type="transmembrane region" description="Helical" evidence="6">
    <location>
        <begin position="385"/>
        <end position="404"/>
    </location>
</feature>
<feature type="transmembrane region" description="Helical" evidence="6">
    <location>
        <begin position="162"/>
        <end position="180"/>
    </location>
</feature>
<feature type="transmembrane region" description="Helical" evidence="6">
    <location>
        <begin position="263"/>
        <end position="284"/>
    </location>
</feature>
<feature type="transmembrane region" description="Helical" evidence="6">
    <location>
        <begin position="450"/>
        <end position="469"/>
    </location>
</feature>
<dbReference type="AlphaFoldDB" id="A0ABD3I539"/>
<dbReference type="InterPro" id="IPR002528">
    <property type="entry name" value="MATE_fam"/>
</dbReference>
<evidence type="ECO:0000256" key="5">
    <source>
        <dbReference type="ARBA" id="ARBA00023136"/>
    </source>
</evidence>
<feature type="transmembrane region" description="Helical" evidence="6">
    <location>
        <begin position="218"/>
        <end position="242"/>
    </location>
</feature>
<evidence type="ECO:0000313" key="8">
    <source>
        <dbReference type="Proteomes" id="UP001633002"/>
    </source>
</evidence>
<evidence type="ECO:0000256" key="1">
    <source>
        <dbReference type="ARBA" id="ARBA00004141"/>
    </source>
</evidence>